<evidence type="ECO:0000313" key="3">
    <source>
        <dbReference type="Proteomes" id="UP000002499"/>
    </source>
</evidence>
<dbReference type="EMBL" id="GL698539">
    <property type="protein sequence ID" value="EFY86790.1"/>
    <property type="molecule type" value="Genomic_DNA"/>
</dbReference>
<feature type="compositionally biased region" description="Polar residues" evidence="1">
    <location>
        <begin position="95"/>
        <end position="111"/>
    </location>
</feature>
<keyword evidence="3" id="KW-1185">Reference proteome</keyword>
<dbReference type="AlphaFoldDB" id="E9EBE6"/>
<organism evidence="3">
    <name type="scientific">Metarhizium acridum (strain CQMa 102)</name>
    <dbReference type="NCBI Taxonomy" id="655827"/>
    <lineage>
        <taxon>Eukaryota</taxon>
        <taxon>Fungi</taxon>
        <taxon>Dikarya</taxon>
        <taxon>Ascomycota</taxon>
        <taxon>Pezizomycotina</taxon>
        <taxon>Sordariomycetes</taxon>
        <taxon>Hypocreomycetidae</taxon>
        <taxon>Hypocreales</taxon>
        <taxon>Clavicipitaceae</taxon>
        <taxon>Metarhizium</taxon>
    </lineage>
</organism>
<name>E9EBE6_METAQ</name>
<dbReference type="HOGENOM" id="CLU_792456_0_0_1"/>
<dbReference type="InParanoid" id="E9EBE6"/>
<gene>
    <name evidence="2" type="ORF">MAC_07194</name>
</gene>
<dbReference type="GeneID" id="19251505"/>
<evidence type="ECO:0000256" key="1">
    <source>
        <dbReference type="SAM" id="MobiDB-lite"/>
    </source>
</evidence>
<dbReference type="OrthoDB" id="10623257at2759"/>
<protein>
    <submittedName>
        <fullName evidence="2">Uncharacterized protein</fullName>
    </submittedName>
</protein>
<dbReference type="KEGG" id="maw:19251505"/>
<proteinExistence type="predicted"/>
<feature type="region of interest" description="Disordered" evidence="1">
    <location>
        <begin position="91"/>
        <end position="174"/>
    </location>
</feature>
<dbReference type="Proteomes" id="UP000002499">
    <property type="component" value="Unassembled WGS sequence"/>
</dbReference>
<feature type="compositionally biased region" description="Basic and acidic residues" evidence="1">
    <location>
        <begin position="161"/>
        <end position="173"/>
    </location>
</feature>
<reference evidence="2 3" key="1">
    <citation type="journal article" date="2011" name="PLoS Genet.">
        <title>Genome sequencing and comparative transcriptomics of the model entomopathogenic fungi Metarhizium anisopliae and M. acridum.</title>
        <authorList>
            <person name="Gao Q."/>
            <person name="Jin K."/>
            <person name="Ying S.H."/>
            <person name="Zhang Y."/>
            <person name="Xiao G."/>
            <person name="Shang Y."/>
            <person name="Duan Z."/>
            <person name="Hu X."/>
            <person name="Xie X.Q."/>
            <person name="Zhou G."/>
            <person name="Peng G."/>
            <person name="Luo Z."/>
            <person name="Huang W."/>
            <person name="Wang B."/>
            <person name="Fang W."/>
            <person name="Wang S."/>
            <person name="Zhong Y."/>
            <person name="Ma L.J."/>
            <person name="St Leger R.J."/>
            <person name="Zhao G.P."/>
            <person name="Pei Y."/>
            <person name="Feng M.G."/>
            <person name="Xia Y."/>
            <person name="Wang C."/>
        </authorList>
    </citation>
    <scope>NUCLEOTIDE SEQUENCE [LARGE SCALE GENOMIC DNA]</scope>
    <source>
        <strain evidence="2 3">CQMa 102</strain>
    </source>
</reference>
<accession>E9EBE6</accession>
<evidence type="ECO:0000313" key="2">
    <source>
        <dbReference type="EMBL" id="EFY86790.1"/>
    </source>
</evidence>
<sequence length="350" mass="39137">MLGFHATVRLHSQAKSWAEAILKLQIPEDALEDLEDKKAAALLAAQTRLKDKSLQAWHLQALVELTSEISRSQWQLINEYQHRVRTQCMNIPLERNTQAPETIETQQTSSKGEPKKATTRKRKSSHISGKSNTEELACTQSRPPTKNRAKASSIPSGIRALSKEADPPRDKYDMPTPRPGIPYLVLCGESKLIPAVVLYPGSAEGPFSVENTDLLCLEECCIYDQQKNILSCRDTAETSYPVKFFNAKDPYDGQTEWIAAAKLTPLDPAASLPPPYDRRVLDYIQKHGSSVSNPRRKSHAARRTLTHRNEIKGENQSHGPEHEIFDIEGTSKIVASHGEDDDRMAIARLI</sequence>